<proteinExistence type="predicted"/>
<protein>
    <submittedName>
        <fullName evidence="1">Uncharacterized protein</fullName>
    </submittedName>
</protein>
<dbReference type="EMBL" id="CM046390">
    <property type="protein sequence ID" value="KAI8563544.1"/>
    <property type="molecule type" value="Genomic_DNA"/>
</dbReference>
<dbReference type="Proteomes" id="UP001062846">
    <property type="component" value="Chromosome 3"/>
</dbReference>
<accession>A0ACC0PER0</accession>
<keyword evidence="2" id="KW-1185">Reference proteome</keyword>
<reference evidence="1" key="1">
    <citation type="submission" date="2022-02" db="EMBL/GenBank/DDBJ databases">
        <title>Plant Genome Project.</title>
        <authorList>
            <person name="Zhang R.-G."/>
        </authorList>
    </citation>
    <scope>NUCLEOTIDE SEQUENCE</scope>
    <source>
        <strain evidence="1">AT1</strain>
    </source>
</reference>
<sequence length="471" mass="52842">MVTKLTVPADWKDWQIYLLLLGLFLASAVAFYIVFEKSDLFWNFPVGRDQPARPNLESLVGDPQSDDQNIWGAFGVVELQPSIEQAYGAVFATDDDLPFAARATSDVVEDRAFSGKFLLEELEFPLLGMMNSVDRPRVVIVKAVFGSTSSAKMSNANANVEEEISETYSNTMTEAMGAVLTYRHELGMNYNFVRPDLIVGSCLQTPEDVDKLRSVGVKTIFCVQQDSDLEYFGVDITAIRAYASTHDDIEHLRAEIRDFDSFDLRMRLPAVVSKLHKAINRNGGVTYVHCTAGLGRAPATALAYMFWIQGYKLSEANNLLLSKRSCCPKLDAIKSATADILTCLKKKLVTLTWECSTCSNVEVSGLDIGWGQRIPMKFDKERGLWILQRELPEGHYEYKYVVDGEWTCNYYELVTPANKDGHVNNYVQVTDDDPDSITAALRARLMSNDPNLTTCERLQIRGFLEAYQQEG</sequence>
<organism evidence="1 2">
    <name type="scientific">Rhododendron molle</name>
    <name type="common">Chinese azalea</name>
    <name type="synonym">Azalea mollis</name>
    <dbReference type="NCBI Taxonomy" id="49168"/>
    <lineage>
        <taxon>Eukaryota</taxon>
        <taxon>Viridiplantae</taxon>
        <taxon>Streptophyta</taxon>
        <taxon>Embryophyta</taxon>
        <taxon>Tracheophyta</taxon>
        <taxon>Spermatophyta</taxon>
        <taxon>Magnoliopsida</taxon>
        <taxon>eudicotyledons</taxon>
        <taxon>Gunneridae</taxon>
        <taxon>Pentapetalae</taxon>
        <taxon>asterids</taxon>
        <taxon>Ericales</taxon>
        <taxon>Ericaceae</taxon>
        <taxon>Ericoideae</taxon>
        <taxon>Rhodoreae</taxon>
        <taxon>Rhododendron</taxon>
    </lineage>
</organism>
<evidence type="ECO:0000313" key="2">
    <source>
        <dbReference type="Proteomes" id="UP001062846"/>
    </source>
</evidence>
<evidence type="ECO:0000313" key="1">
    <source>
        <dbReference type="EMBL" id="KAI8563544.1"/>
    </source>
</evidence>
<comment type="caution">
    <text evidence="1">The sequence shown here is derived from an EMBL/GenBank/DDBJ whole genome shotgun (WGS) entry which is preliminary data.</text>
</comment>
<name>A0ACC0PER0_RHOML</name>
<gene>
    <name evidence="1" type="ORF">RHMOL_Rhmol03G0118400</name>
</gene>